<keyword evidence="4" id="KW-1185">Reference proteome</keyword>
<name>A0A814Y6J1_ADIRI</name>
<evidence type="ECO:0000313" key="3">
    <source>
        <dbReference type="EMBL" id="CAF1664821.1"/>
    </source>
</evidence>
<evidence type="ECO:0000313" key="2">
    <source>
        <dbReference type="EMBL" id="CAF1225146.1"/>
    </source>
</evidence>
<sequence>MWKILFVILTLWINFSLARPSAEQSASEIDLYKAKTFIQDLLDRSTNKHRQAASCQRSKLDLLRKLVDIDSAGITIDSTNARLLNYIDQTFKFVPFDYSLRQDECLHN</sequence>
<accession>A0A814Y6J1</accession>
<dbReference type="Proteomes" id="UP000663828">
    <property type="component" value="Unassembled WGS sequence"/>
</dbReference>
<organism evidence="2 5">
    <name type="scientific">Adineta ricciae</name>
    <name type="common">Rotifer</name>
    <dbReference type="NCBI Taxonomy" id="249248"/>
    <lineage>
        <taxon>Eukaryota</taxon>
        <taxon>Metazoa</taxon>
        <taxon>Spiralia</taxon>
        <taxon>Gnathifera</taxon>
        <taxon>Rotifera</taxon>
        <taxon>Eurotatoria</taxon>
        <taxon>Bdelloidea</taxon>
        <taxon>Adinetida</taxon>
        <taxon>Adinetidae</taxon>
        <taxon>Adineta</taxon>
    </lineage>
</organism>
<proteinExistence type="predicted"/>
<dbReference type="EMBL" id="CAJNOJ010000162">
    <property type="protein sequence ID" value="CAF1225146.1"/>
    <property type="molecule type" value="Genomic_DNA"/>
</dbReference>
<dbReference type="Proteomes" id="UP000663852">
    <property type="component" value="Unassembled WGS sequence"/>
</dbReference>
<evidence type="ECO:0000313" key="5">
    <source>
        <dbReference type="Proteomes" id="UP000663852"/>
    </source>
</evidence>
<evidence type="ECO:0000256" key="1">
    <source>
        <dbReference type="SAM" id="SignalP"/>
    </source>
</evidence>
<comment type="caution">
    <text evidence="2">The sequence shown here is derived from an EMBL/GenBank/DDBJ whole genome shotgun (WGS) entry which is preliminary data.</text>
</comment>
<reference evidence="2" key="1">
    <citation type="submission" date="2021-02" db="EMBL/GenBank/DDBJ databases">
        <authorList>
            <person name="Nowell W R."/>
        </authorList>
    </citation>
    <scope>NUCLEOTIDE SEQUENCE</scope>
</reference>
<dbReference type="EMBL" id="CAJNOR010011963">
    <property type="protein sequence ID" value="CAF1664821.1"/>
    <property type="molecule type" value="Genomic_DNA"/>
</dbReference>
<keyword evidence="1" id="KW-0732">Signal</keyword>
<feature type="chain" id="PRO_5036226579" evidence="1">
    <location>
        <begin position="19"/>
        <end position="108"/>
    </location>
</feature>
<feature type="signal peptide" evidence="1">
    <location>
        <begin position="1"/>
        <end position="18"/>
    </location>
</feature>
<protein>
    <submittedName>
        <fullName evidence="2">Uncharacterized protein</fullName>
    </submittedName>
</protein>
<gene>
    <name evidence="2" type="ORF">EDS130_LOCUS26633</name>
    <name evidence="3" type="ORF">XAT740_LOCUS57569</name>
</gene>
<evidence type="ECO:0000313" key="4">
    <source>
        <dbReference type="Proteomes" id="UP000663828"/>
    </source>
</evidence>
<dbReference type="AlphaFoldDB" id="A0A814Y6J1"/>